<comment type="caution">
    <text evidence="1">The sequence shown here is derived from an EMBL/GenBank/DDBJ whole genome shotgun (WGS) entry which is preliminary data.</text>
</comment>
<evidence type="ECO:0000313" key="1">
    <source>
        <dbReference type="EMBL" id="TXX67169.1"/>
    </source>
</evidence>
<dbReference type="Proteomes" id="UP000323819">
    <property type="component" value="Unassembled WGS sequence"/>
</dbReference>
<protein>
    <submittedName>
        <fullName evidence="1">Uncharacterized protein</fullName>
    </submittedName>
</protein>
<accession>A0ABD7SQR2</accession>
<name>A0ABD7SQR2_VIBCL</name>
<proteinExistence type="predicted"/>
<sequence length="71" mass="8399">MEQLTASNATHFLYCRHAIGSNGKNYRMRCHVLKTMPDGRLKIQVYGDRYWKDTEHIAKIRYVKAERVSKI</sequence>
<organism evidence="1 2">
    <name type="scientific">Vibrio cholerae</name>
    <dbReference type="NCBI Taxonomy" id="666"/>
    <lineage>
        <taxon>Bacteria</taxon>
        <taxon>Pseudomonadati</taxon>
        <taxon>Pseudomonadota</taxon>
        <taxon>Gammaproteobacteria</taxon>
        <taxon>Vibrionales</taxon>
        <taxon>Vibrionaceae</taxon>
        <taxon>Vibrio</taxon>
    </lineage>
</organism>
<evidence type="ECO:0000313" key="2">
    <source>
        <dbReference type="Proteomes" id="UP000323819"/>
    </source>
</evidence>
<dbReference type="AlphaFoldDB" id="A0ABD7SQR2"/>
<dbReference type="EMBL" id="VSIJ01000005">
    <property type="protein sequence ID" value="TXX67169.1"/>
    <property type="molecule type" value="Genomic_DNA"/>
</dbReference>
<reference evidence="1 2" key="1">
    <citation type="submission" date="2019-06" db="EMBL/GenBank/DDBJ databases">
        <title>Vibrio cholerae phylogeny based on whole-genome sequencing reveals genetic diversity and population strucutre.</title>
        <authorList>
            <person name="Zhiqiu Y."/>
            <person name="Bin L."/>
            <person name="Lingyan J."/>
        </authorList>
    </citation>
    <scope>NUCLEOTIDE SEQUENCE [LARGE SCALE GENOMIC DNA]</scope>
    <source>
        <strain evidence="1 2">N2814</strain>
    </source>
</reference>
<gene>
    <name evidence="1" type="ORF">FXF03_00960</name>
</gene>